<dbReference type="SMART" id="SM00849">
    <property type="entry name" value="Lactamase_B"/>
    <property type="match status" value="1"/>
</dbReference>
<reference evidence="1 2" key="1">
    <citation type="submission" date="2017-04" db="EMBL/GenBank/DDBJ databases">
        <authorList>
            <person name="Afonso C.L."/>
            <person name="Miller P.J."/>
            <person name="Scott M.A."/>
            <person name="Spackman E."/>
            <person name="Goraichik I."/>
            <person name="Dimitrov K.M."/>
            <person name="Suarez D.L."/>
            <person name="Swayne D.E."/>
        </authorList>
    </citation>
    <scope>NUCLEOTIDE SEQUENCE [LARGE SCALE GENOMIC DNA]</scope>
    <source>
        <strain evidence="2">XA(T)</strain>
    </source>
</reference>
<protein>
    <submittedName>
        <fullName evidence="1">MBL fold metallo-hydrolase</fullName>
    </submittedName>
</protein>
<dbReference type="PANTHER" id="PTHR42951">
    <property type="entry name" value="METALLO-BETA-LACTAMASE DOMAIN-CONTAINING"/>
    <property type="match status" value="1"/>
</dbReference>
<dbReference type="RefSeq" id="WP_085018954.1">
    <property type="nucleotide sequence ID" value="NZ_BMHD01000002.1"/>
</dbReference>
<dbReference type="InterPro" id="IPR036866">
    <property type="entry name" value="RibonucZ/Hydroxyglut_hydro"/>
</dbReference>
<dbReference type="Proteomes" id="UP000192775">
    <property type="component" value="Chromosome"/>
</dbReference>
<dbReference type="CDD" id="cd07721">
    <property type="entry name" value="yflN-like_MBL-fold"/>
    <property type="match status" value="1"/>
</dbReference>
<proteinExistence type="predicted"/>
<sequence>MHARPRAAFTAHVVPGVHRLEHAGVNCYLLEDEDGLTLVDTALPATWPYLVQALEHLGRTTADIRAVVLTHAHFDHVGMARRLLDTRLLEPFVDPADAYIARHPYRYLHERMRLQYPLRFPRALPVLFEMTVAGALAVRGVPSVDLHVLRDETGALALPGRPRVLATPGHTAGHVALHLPGSDAVLSGDALVTLDPYTGAVGPRIVAGAATADSGRALESVAAIGLTGAGTVLPGHGEPWREGAAAAAEAALLAGPS</sequence>
<dbReference type="KEGG" id="cphy:B5808_05975"/>
<keyword evidence="2" id="KW-1185">Reference proteome</keyword>
<dbReference type="STRING" id="1619308.B5808_05975"/>
<dbReference type="InterPro" id="IPR050855">
    <property type="entry name" value="NDM-1-like"/>
</dbReference>
<dbReference type="Gene3D" id="3.60.15.10">
    <property type="entry name" value="Ribonuclease Z/Hydroxyacylglutathione hydrolase-like"/>
    <property type="match status" value="1"/>
</dbReference>
<dbReference type="Pfam" id="PF00753">
    <property type="entry name" value="Lactamase_B"/>
    <property type="match status" value="1"/>
</dbReference>
<dbReference type="EMBL" id="CP020715">
    <property type="protein sequence ID" value="ARJ04816.1"/>
    <property type="molecule type" value="Genomic_DNA"/>
</dbReference>
<dbReference type="GO" id="GO:0016787">
    <property type="term" value="F:hydrolase activity"/>
    <property type="evidence" value="ECO:0007669"/>
    <property type="project" value="UniProtKB-KW"/>
</dbReference>
<dbReference type="PANTHER" id="PTHR42951:SF17">
    <property type="entry name" value="METALLO-BETA-LACTAMASE DOMAIN-CONTAINING PROTEIN"/>
    <property type="match status" value="1"/>
</dbReference>
<keyword evidence="1" id="KW-0378">Hydrolase</keyword>
<dbReference type="SUPFAM" id="SSF56281">
    <property type="entry name" value="Metallo-hydrolase/oxidoreductase"/>
    <property type="match status" value="1"/>
</dbReference>
<dbReference type="InterPro" id="IPR001279">
    <property type="entry name" value="Metallo-B-lactamas"/>
</dbReference>
<evidence type="ECO:0000313" key="1">
    <source>
        <dbReference type="EMBL" id="ARJ04816.1"/>
    </source>
</evidence>
<accession>A0A1X9LHY5</accession>
<gene>
    <name evidence="1" type="ORF">B5808_05975</name>
</gene>
<organism evidence="1 2">
    <name type="scientific">Cnuibacter physcomitrellae</name>
    <dbReference type="NCBI Taxonomy" id="1619308"/>
    <lineage>
        <taxon>Bacteria</taxon>
        <taxon>Bacillati</taxon>
        <taxon>Actinomycetota</taxon>
        <taxon>Actinomycetes</taxon>
        <taxon>Micrococcales</taxon>
        <taxon>Microbacteriaceae</taxon>
        <taxon>Cnuibacter</taxon>
    </lineage>
</organism>
<evidence type="ECO:0000313" key="2">
    <source>
        <dbReference type="Proteomes" id="UP000192775"/>
    </source>
</evidence>
<name>A0A1X9LHY5_9MICO</name>
<dbReference type="AlphaFoldDB" id="A0A1X9LHY5"/>